<feature type="region of interest" description="Disordered" evidence="2">
    <location>
        <begin position="775"/>
        <end position="977"/>
    </location>
</feature>
<evidence type="ECO:0000313" key="4">
    <source>
        <dbReference type="Proteomes" id="UP000284403"/>
    </source>
</evidence>
<sequence>MSEGSGALPGTRPASRTRAQAQSEMSGGGGGGRPGDTAGGTCSLSAASSSASPTRVTAVAASASAEARAALAFGDGYHRILEAIGNPGYYSMKALFYGEDGPPGDTIPSITVSFELFEAVQNRFAATKATLESTKAELHARHQQYAVLEGQHEQLQESYSLLEMRASELERKNTQLLQDVAKQDVMAELLRQQITRMKSEAEMIEDKMAKREEELQVLHSRVAEGLVSLSQKETIIANLRRQLGYGGLLKRDGVLGSVGGEGDEYSPEALERITNSVEGRSAEARLRLCVVELEAQVRSVTEEKKYVMLRHTMYRKHVQDVTESYEALCMSREDAVGSHRCESPLGFSAAAAASSAATGAHHTTPSNASVASPLHSATQHLLNASKSAAHEGPQPPEQAGEERRPSCGDRDGDGALGQDESIKTEQAFEETAVPPKFSDLDSQTRLSDSSSHGAPVPPMAPAELQSMQDSRLLSPSQSHAANVGEGSTSKESGRSRESRKKSLRQPEKPDSADRLSTTSPLPSRLSGPQGLAASYEPSQWGPTGTVTTDTANTKAVEVREQGTQTSWRLGRQSASSVQLPLHSPGQGRPSVASSHNPTSRSTSSVFGAAPRPGEGSPSRLSQLAAPTEKGGTPQRGSSLVGAFGVMLPTFEQEHREADEELKNEFPARQASEDRSHSGRASQEKGEVVERTRSATNRAVRSLARKYVDLHAALLDLEELVVRSKGGEPPGGTKSTPFYADINNESAGAQAEYLSSVVVADTLLLLQLLHRLQRSRSGSAQPLPNRASVGALSSNAPRQASDVPIGAQEKAMDSARDATSAPTSMAKLRPTEVEAAGTSAEAATSARKVQPRRPEGPAGRAKTSEKASASGKIGAAEKLGATGKLGAAEKPSASGKLGAAEKPSATGKLGAAEKLSASPRADVSWKSSVAERAAGSSEAVAVGSLPAPAGGGVTGTAGSDARKGDKGGPMHAAHAAAKGDLRASAKKWLQVMLHV</sequence>
<feature type="region of interest" description="Disordered" evidence="2">
    <location>
        <begin position="387"/>
        <end position="639"/>
    </location>
</feature>
<evidence type="ECO:0000256" key="2">
    <source>
        <dbReference type="SAM" id="MobiDB-lite"/>
    </source>
</evidence>
<feature type="coiled-coil region" evidence="1">
    <location>
        <begin position="145"/>
        <end position="221"/>
    </location>
</feature>
<protein>
    <submittedName>
        <fullName evidence="3">Uncharacterized protein</fullName>
    </submittedName>
</protein>
<feature type="compositionally biased region" description="Polar residues" evidence="2">
    <location>
        <begin position="440"/>
        <end position="452"/>
    </location>
</feature>
<evidence type="ECO:0000313" key="3">
    <source>
        <dbReference type="EMBL" id="RNF26655.1"/>
    </source>
</evidence>
<feature type="compositionally biased region" description="Polar residues" evidence="2">
    <location>
        <begin position="465"/>
        <end position="480"/>
    </location>
</feature>
<feature type="compositionally biased region" description="Polar residues" evidence="2">
    <location>
        <begin position="536"/>
        <end position="553"/>
    </location>
</feature>
<feature type="compositionally biased region" description="Gly residues" evidence="2">
    <location>
        <begin position="26"/>
        <end position="38"/>
    </location>
</feature>
<accession>A0A3R7P049</accession>
<feature type="compositionally biased region" description="Polar residues" evidence="2">
    <location>
        <begin position="561"/>
        <end position="578"/>
    </location>
</feature>
<feature type="compositionally biased region" description="Low complexity" evidence="2">
    <location>
        <begin position="39"/>
        <end position="48"/>
    </location>
</feature>
<comment type="caution">
    <text evidence="3">The sequence shown here is derived from an EMBL/GenBank/DDBJ whole genome shotgun (WGS) entry which is preliminary data.</text>
</comment>
<feature type="compositionally biased region" description="Basic and acidic residues" evidence="2">
    <location>
        <begin position="504"/>
        <end position="513"/>
    </location>
</feature>
<feature type="region of interest" description="Disordered" evidence="2">
    <location>
        <begin position="654"/>
        <end position="692"/>
    </location>
</feature>
<dbReference type="RefSeq" id="XP_029231861.1">
    <property type="nucleotide sequence ID" value="XM_029368055.1"/>
</dbReference>
<keyword evidence="1" id="KW-0175">Coiled coil</keyword>
<dbReference type="EMBL" id="MKKU01000033">
    <property type="protein sequence ID" value="RNF26655.1"/>
    <property type="molecule type" value="Genomic_DNA"/>
</dbReference>
<organism evidence="3 4">
    <name type="scientific">Trypanosoma conorhini</name>
    <dbReference type="NCBI Taxonomy" id="83891"/>
    <lineage>
        <taxon>Eukaryota</taxon>
        <taxon>Discoba</taxon>
        <taxon>Euglenozoa</taxon>
        <taxon>Kinetoplastea</taxon>
        <taxon>Metakinetoplastina</taxon>
        <taxon>Trypanosomatida</taxon>
        <taxon>Trypanosomatidae</taxon>
        <taxon>Trypanosoma</taxon>
    </lineage>
</organism>
<name>A0A3R7P049_9TRYP</name>
<feature type="compositionally biased region" description="Low complexity" evidence="2">
    <location>
        <begin position="593"/>
        <end position="604"/>
    </location>
</feature>
<keyword evidence="4" id="KW-1185">Reference proteome</keyword>
<feature type="compositionally biased region" description="Basic and acidic residues" evidence="2">
    <location>
        <begin position="400"/>
        <end position="413"/>
    </location>
</feature>
<feature type="compositionally biased region" description="Low complexity" evidence="2">
    <location>
        <begin position="926"/>
        <end position="947"/>
    </location>
</feature>
<gene>
    <name evidence="3" type="ORF">Tco025E_01117</name>
</gene>
<reference evidence="3 4" key="1">
    <citation type="journal article" date="2018" name="BMC Genomics">
        <title>Genomic comparison of Trypanosoma conorhini and Trypanosoma rangeli to Trypanosoma cruzi strains of high and low virulence.</title>
        <authorList>
            <person name="Bradwell K.R."/>
            <person name="Koparde V.N."/>
            <person name="Matveyev A.V."/>
            <person name="Serrano M.G."/>
            <person name="Alves J.M."/>
            <person name="Parikh H."/>
            <person name="Huang B."/>
            <person name="Lee V."/>
            <person name="Espinosa-Alvarez O."/>
            <person name="Ortiz P.A."/>
            <person name="Costa-Martins A.G."/>
            <person name="Teixeira M.M."/>
            <person name="Buck G.A."/>
        </authorList>
    </citation>
    <scope>NUCLEOTIDE SEQUENCE [LARGE SCALE GENOMIC DNA]</scope>
    <source>
        <strain evidence="3 4">025E</strain>
    </source>
</reference>
<feature type="region of interest" description="Disordered" evidence="2">
    <location>
        <begin position="1"/>
        <end position="48"/>
    </location>
</feature>
<feature type="compositionally biased region" description="Low complexity" evidence="2">
    <location>
        <begin position="514"/>
        <end position="526"/>
    </location>
</feature>
<dbReference type="AlphaFoldDB" id="A0A3R7P049"/>
<proteinExistence type="predicted"/>
<dbReference type="OrthoDB" id="267241at2759"/>
<dbReference type="GeneID" id="40314728"/>
<dbReference type="Proteomes" id="UP000284403">
    <property type="component" value="Unassembled WGS sequence"/>
</dbReference>
<feature type="compositionally biased region" description="Low complexity" evidence="2">
    <location>
        <begin position="833"/>
        <end position="845"/>
    </location>
</feature>
<evidence type="ECO:0000256" key="1">
    <source>
        <dbReference type="SAM" id="Coils"/>
    </source>
</evidence>